<dbReference type="PROSITE" id="PS01174">
    <property type="entry name" value="LIPASE_GDXG_SER"/>
    <property type="match status" value="1"/>
</dbReference>
<dbReference type="InterPro" id="IPR033140">
    <property type="entry name" value="Lipase_GDXG_put_SER_AS"/>
</dbReference>
<dbReference type="AlphaFoldDB" id="A0A182AYS2"/>
<evidence type="ECO:0000256" key="2">
    <source>
        <dbReference type="ARBA" id="ARBA00022801"/>
    </source>
</evidence>
<dbReference type="FunFam" id="3.40.50.1820:FF:000089">
    <property type="entry name" value="Alpha/beta hydrolase"/>
    <property type="match status" value="1"/>
</dbReference>
<dbReference type="GO" id="GO:0016787">
    <property type="term" value="F:hydrolase activity"/>
    <property type="evidence" value="ECO:0007669"/>
    <property type="project" value="UniProtKB-KW"/>
</dbReference>
<dbReference type="Gene3D" id="3.40.50.1820">
    <property type="entry name" value="alpha/beta hydrolase"/>
    <property type="match status" value="1"/>
</dbReference>
<dbReference type="SUPFAM" id="SSF53474">
    <property type="entry name" value="alpha/beta-Hydrolases"/>
    <property type="match status" value="1"/>
</dbReference>
<dbReference type="InterPro" id="IPR029058">
    <property type="entry name" value="AB_hydrolase_fold"/>
</dbReference>
<dbReference type="PANTHER" id="PTHR48081">
    <property type="entry name" value="AB HYDROLASE SUPERFAMILY PROTEIN C4A8.06C"/>
    <property type="match status" value="1"/>
</dbReference>
<dbReference type="PANTHER" id="PTHR48081:SF8">
    <property type="entry name" value="ALPHA_BETA HYDROLASE FOLD-3 DOMAIN-CONTAINING PROTEIN-RELATED"/>
    <property type="match status" value="1"/>
</dbReference>
<comment type="similarity">
    <text evidence="1">Belongs to the 'GDXG' lipolytic enzyme family.</text>
</comment>
<dbReference type="Pfam" id="PF07859">
    <property type="entry name" value="Abhydrolase_3"/>
    <property type="match status" value="1"/>
</dbReference>
<evidence type="ECO:0000256" key="1">
    <source>
        <dbReference type="ARBA" id="ARBA00010515"/>
    </source>
</evidence>
<keyword evidence="2" id="KW-0378">Hydrolase</keyword>
<organism evidence="5">
    <name type="scientific">Parvibaculum sp. enrichment culture</name>
    <dbReference type="NCBI Taxonomy" id="1761913"/>
    <lineage>
        <taxon>Bacteria</taxon>
        <taxon>Pseudomonadati</taxon>
        <taxon>Pseudomonadota</taxon>
        <taxon>Alphaproteobacteria</taxon>
        <taxon>Hyphomicrobiales</taxon>
        <taxon>Parvibaculaceae</taxon>
        <taxon>Parvibaculum</taxon>
        <taxon>environmental samples</taxon>
    </lineage>
</organism>
<gene>
    <name evidence="5" type="primary">est3</name>
</gene>
<evidence type="ECO:0000259" key="4">
    <source>
        <dbReference type="Pfam" id="PF07859"/>
    </source>
</evidence>
<dbReference type="InterPro" id="IPR013094">
    <property type="entry name" value="AB_hydrolase_3"/>
</dbReference>
<sequence>MALDPQVKGLLDALAADPTAPRLIDLPPEGGRAMYRAMAAQLEPQGLPIGKVEDMAIPGPAGEIPIRIYTPVAAGPGALPVLVYYHGGGWVIGDLETHDALCRTLANESGCKVVAVDYRLAPEHRFPAAADDAFAAVAWVEANASKIGVDPNRIAVAGDSAGGNLAAVVSQLARAQKGPRIAFQLLIYPVTDTNVDTGSYTSFATGHFLEREGMIWFLDHYLDGADREDPRVAPLKAASLAGLPRAYIVTAGFDPLRDEGRAYADALKAAGVAVEYVNYDGMIHGFFNLQGALDVSRSAVKAAAKALKDALA</sequence>
<reference evidence="5" key="1">
    <citation type="journal article" date="2016" name="Appl. Microbiol. Biotechnol.">
        <title>Characterization of EST3: a metagenome-derived esterase with suitable properties for biotechnological applications.</title>
        <authorList>
            <person name="Maester T.C."/>
            <person name="Pereira M.R."/>
            <person name="Machado Sierra E.G."/>
            <person name="Balan A."/>
            <person name="de Macedo Lemos E.G."/>
        </authorList>
    </citation>
    <scope>NUCLEOTIDE SEQUENCE</scope>
</reference>
<proteinExistence type="inferred from homology"/>
<name>A0A182AYS2_9HYPH</name>
<evidence type="ECO:0000256" key="3">
    <source>
        <dbReference type="PROSITE-ProRule" id="PRU10038"/>
    </source>
</evidence>
<dbReference type="InterPro" id="IPR050300">
    <property type="entry name" value="GDXG_lipolytic_enzyme"/>
</dbReference>
<dbReference type="ESTHER" id="9rhiz-a0a182ays2">
    <property type="family name" value="Hormone-sensitive_lipase_like"/>
</dbReference>
<accession>A0A182AYS2</accession>
<evidence type="ECO:0000313" key="5">
    <source>
        <dbReference type="EMBL" id="ALP75907.1"/>
    </source>
</evidence>
<dbReference type="EMBL" id="KP692205">
    <property type="protein sequence ID" value="ALP75907.1"/>
    <property type="molecule type" value="Genomic_DNA"/>
</dbReference>
<protein>
    <submittedName>
        <fullName evidence="5">Lipase/esterase</fullName>
    </submittedName>
</protein>
<feature type="domain" description="Alpha/beta hydrolase fold-3" evidence="4">
    <location>
        <begin position="82"/>
        <end position="287"/>
    </location>
</feature>
<feature type="active site" evidence="3">
    <location>
        <position position="160"/>
    </location>
</feature>